<keyword evidence="1" id="KW-0694">RNA-binding</keyword>
<dbReference type="Proteomes" id="UP000006054">
    <property type="component" value="Chromosome"/>
</dbReference>
<dbReference type="CDD" id="cd21608">
    <property type="entry name" value="RRM2_NsCP33_like"/>
    <property type="match status" value="1"/>
</dbReference>
<feature type="compositionally biased region" description="Gly residues" evidence="2">
    <location>
        <begin position="85"/>
        <end position="97"/>
    </location>
</feature>
<accession>I4AKB7</accession>
<dbReference type="InterPro" id="IPR035979">
    <property type="entry name" value="RBD_domain_sf"/>
</dbReference>
<dbReference type="InterPro" id="IPR012677">
    <property type="entry name" value="Nucleotide-bd_a/b_plait_sf"/>
</dbReference>
<dbReference type="SMART" id="SM00361">
    <property type="entry name" value="RRM_1"/>
    <property type="match status" value="1"/>
</dbReference>
<dbReference type="EMBL" id="CP003345">
    <property type="protein sequence ID" value="AFM04402.1"/>
    <property type="molecule type" value="Genomic_DNA"/>
</dbReference>
<dbReference type="eggNOG" id="COG0724">
    <property type="taxonomic scope" value="Bacteria"/>
</dbReference>
<organism evidence="4 5">
    <name type="scientific">Bernardetia litoralis (strain ATCC 23117 / DSM 6794 / NBRC 15988 / NCIMB 1366 / Fx l1 / Sio-4)</name>
    <name type="common">Flexibacter litoralis</name>
    <dbReference type="NCBI Taxonomy" id="880071"/>
    <lineage>
        <taxon>Bacteria</taxon>
        <taxon>Pseudomonadati</taxon>
        <taxon>Bacteroidota</taxon>
        <taxon>Cytophagia</taxon>
        <taxon>Cytophagales</taxon>
        <taxon>Bernardetiaceae</taxon>
        <taxon>Bernardetia</taxon>
    </lineage>
</organism>
<evidence type="ECO:0000256" key="2">
    <source>
        <dbReference type="SAM" id="MobiDB-lite"/>
    </source>
</evidence>
<evidence type="ECO:0000313" key="4">
    <source>
        <dbReference type="EMBL" id="AFM04402.1"/>
    </source>
</evidence>
<reference evidence="5" key="1">
    <citation type="submission" date="2012-06" db="EMBL/GenBank/DDBJ databases">
        <title>The complete genome of Flexibacter litoralis DSM 6794.</title>
        <authorList>
            <person name="Lucas S."/>
            <person name="Copeland A."/>
            <person name="Lapidus A."/>
            <person name="Glavina del Rio T."/>
            <person name="Dalin E."/>
            <person name="Tice H."/>
            <person name="Bruce D."/>
            <person name="Goodwin L."/>
            <person name="Pitluck S."/>
            <person name="Peters L."/>
            <person name="Ovchinnikova G."/>
            <person name="Lu M."/>
            <person name="Kyrpides N."/>
            <person name="Mavromatis K."/>
            <person name="Ivanova N."/>
            <person name="Brettin T."/>
            <person name="Detter J.C."/>
            <person name="Han C."/>
            <person name="Larimer F."/>
            <person name="Land M."/>
            <person name="Hauser L."/>
            <person name="Markowitz V."/>
            <person name="Cheng J.-F."/>
            <person name="Hugenholtz P."/>
            <person name="Woyke T."/>
            <person name="Wu D."/>
            <person name="Spring S."/>
            <person name="Lang E."/>
            <person name="Kopitz M."/>
            <person name="Brambilla E."/>
            <person name="Klenk H.-P."/>
            <person name="Eisen J.A."/>
        </authorList>
    </citation>
    <scope>NUCLEOTIDE SEQUENCE [LARGE SCALE GENOMIC DNA]</scope>
    <source>
        <strain evidence="5">ATCC 23117 / DSM 6794 / NBRC 15988 / NCIMB 1366 / Sio-4</strain>
    </source>
</reference>
<dbReference type="Gene3D" id="3.30.70.330">
    <property type="match status" value="1"/>
</dbReference>
<dbReference type="PANTHER" id="PTHR48027">
    <property type="entry name" value="HETEROGENEOUS NUCLEAR RIBONUCLEOPROTEIN 87F-RELATED"/>
    <property type="match status" value="1"/>
</dbReference>
<dbReference type="STRING" id="880071.Fleli_2018"/>
<dbReference type="HOGENOM" id="CLU_012062_28_8_10"/>
<evidence type="ECO:0000313" key="5">
    <source>
        <dbReference type="Proteomes" id="UP000006054"/>
    </source>
</evidence>
<evidence type="ECO:0000256" key="1">
    <source>
        <dbReference type="ARBA" id="ARBA00022884"/>
    </source>
</evidence>
<dbReference type="GO" id="GO:0003723">
    <property type="term" value="F:RNA binding"/>
    <property type="evidence" value="ECO:0007669"/>
    <property type="project" value="UniProtKB-KW"/>
</dbReference>
<dbReference type="InterPro" id="IPR000504">
    <property type="entry name" value="RRM_dom"/>
</dbReference>
<proteinExistence type="predicted"/>
<dbReference type="KEGG" id="fli:Fleli_2018"/>
<name>I4AKB7_BERLS</name>
<dbReference type="SUPFAM" id="SSF54928">
    <property type="entry name" value="RNA-binding domain, RBD"/>
    <property type="match status" value="1"/>
</dbReference>
<evidence type="ECO:0000259" key="3">
    <source>
        <dbReference type="PROSITE" id="PS50102"/>
    </source>
</evidence>
<sequence length="97" mass="10801">MNLYVSNLPYSISEEELEAVFSELGVVTSTKIITDRETRRSRGFGFVEMESEEDGEAAIEELNGVELKGREIQVKKAIPREDRGGGNFGGGRPSRDY</sequence>
<dbReference type="SMART" id="SM00360">
    <property type="entry name" value="RRM"/>
    <property type="match status" value="1"/>
</dbReference>
<keyword evidence="5" id="KW-1185">Reference proteome</keyword>
<dbReference type="InterPro" id="IPR003954">
    <property type="entry name" value="RRM_euk-type"/>
</dbReference>
<dbReference type="InterPro" id="IPR052462">
    <property type="entry name" value="SLIRP/GR-RBP-like"/>
</dbReference>
<dbReference type="InterPro" id="IPR048289">
    <property type="entry name" value="RRM2_NsCP33-like"/>
</dbReference>
<dbReference type="OrthoDB" id="9798855at2"/>
<protein>
    <submittedName>
        <fullName evidence="4">RRM domain-containing RNA-binding protein</fullName>
    </submittedName>
</protein>
<feature type="domain" description="RRM" evidence="3">
    <location>
        <begin position="1"/>
        <end position="79"/>
    </location>
</feature>
<dbReference type="PROSITE" id="PS50102">
    <property type="entry name" value="RRM"/>
    <property type="match status" value="1"/>
</dbReference>
<dbReference type="RefSeq" id="WP_014797851.1">
    <property type="nucleotide sequence ID" value="NC_018018.1"/>
</dbReference>
<dbReference type="AlphaFoldDB" id="I4AKB7"/>
<dbReference type="Pfam" id="PF00076">
    <property type="entry name" value="RRM_1"/>
    <property type="match status" value="1"/>
</dbReference>
<gene>
    <name evidence="4" type="ordered locus">Fleli_2018</name>
</gene>
<feature type="region of interest" description="Disordered" evidence="2">
    <location>
        <begin position="76"/>
        <end position="97"/>
    </location>
</feature>